<evidence type="ECO:0000256" key="9">
    <source>
        <dbReference type="SAM" id="Phobius"/>
    </source>
</evidence>
<keyword evidence="6" id="KW-0143">Chaperone</keyword>
<evidence type="ECO:0000313" key="11">
    <source>
        <dbReference type="EMBL" id="OEG74626.1"/>
    </source>
</evidence>
<keyword evidence="4 9" id="KW-1133">Transmembrane helix</keyword>
<evidence type="ECO:0000256" key="7">
    <source>
        <dbReference type="ARBA" id="ARBA00024197"/>
    </source>
</evidence>
<evidence type="ECO:0000256" key="6">
    <source>
        <dbReference type="ARBA" id="ARBA00023186"/>
    </source>
</evidence>
<dbReference type="GO" id="GO:0044877">
    <property type="term" value="F:protein-containing complex binding"/>
    <property type="evidence" value="ECO:0007669"/>
    <property type="project" value="InterPro"/>
</dbReference>
<proteinExistence type="inferred from homology"/>
<sequence length="207" mass="22028">MEIYSTEEQQVDAIKQFWKDYGSSIVIGAVVGLGGLYSWNYYSDYKVAQSEAASESFQAMSNSVKSDTSMLAAAESFAKDHGSQQGYQALLELIVAKAAVESGDLAKAEQALTSVIAAKADEGLVAVATLRLARVQAEQGQFATAIATLDQITVPAFNVQRDELKGDFLVRQGEADKAKSAYQSAIENGGATASPALQMKLDNLNKA</sequence>
<comment type="subcellular location">
    <subcellularLocation>
        <location evidence="1">Cell membrane</location>
        <topology evidence="1">Single-pass type II membrane protein</topology>
    </subcellularLocation>
</comment>
<dbReference type="SUPFAM" id="SSF48452">
    <property type="entry name" value="TPR-like"/>
    <property type="match status" value="1"/>
</dbReference>
<protein>
    <recommendedName>
        <fullName evidence="8">Ancillary SecYEG translocon subunit</fullName>
    </recommendedName>
</protein>
<gene>
    <name evidence="11" type="ORF">BEL05_19540</name>
</gene>
<feature type="domain" description="Ancillary SecYEG translocon subunit/Cell division coordinator CpoB TPR" evidence="10">
    <location>
        <begin position="15"/>
        <end position="205"/>
    </location>
</feature>
<evidence type="ECO:0000256" key="2">
    <source>
        <dbReference type="ARBA" id="ARBA00022475"/>
    </source>
</evidence>
<keyword evidence="3 9" id="KW-0812">Transmembrane</keyword>
<dbReference type="EMBL" id="MCBT01000018">
    <property type="protein sequence ID" value="OEG74626.1"/>
    <property type="molecule type" value="Genomic_DNA"/>
</dbReference>
<dbReference type="Proteomes" id="UP000095230">
    <property type="component" value="Unassembled WGS sequence"/>
</dbReference>
<feature type="transmembrane region" description="Helical" evidence="9">
    <location>
        <begin position="21"/>
        <end position="42"/>
    </location>
</feature>
<dbReference type="InterPro" id="IPR018704">
    <property type="entry name" value="SecYEG/CpoB_TPR"/>
</dbReference>
<evidence type="ECO:0000259" key="10">
    <source>
        <dbReference type="Pfam" id="PF09976"/>
    </source>
</evidence>
<comment type="similarity">
    <text evidence="7">Belongs to the YfgM family.</text>
</comment>
<evidence type="ECO:0000256" key="3">
    <source>
        <dbReference type="ARBA" id="ARBA00022692"/>
    </source>
</evidence>
<dbReference type="GO" id="GO:0005886">
    <property type="term" value="C:plasma membrane"/>
    <property type="evidence" value="ECO:0007669"/>
    <property type="project" value="UniProtKB-SubCell"/>
</dbReference>
<dbReference type="STRING" id="23.BEL05_19540"/>
<accession>A0A1E5IVV1</accession>
<dbReference type="Gene3D" id="1.25.40.10">
    <property type="entry name" value="Tetratricopeptide repeat domain"/>
    <property type="match status" value="1"/>
</dbReference>
<reference evidence="11 12" key="1">
    <citation type="submission" date="2016-07" db="EMBL/GenBank/DDBJ databases">
        <title>Whole-genome of two Shewanella species isolated from a digestive organ of sea cucumber Apostichopus japonicus Selenka 1867.</title>
        <authorList>
            <person name="Hong H.-H."/>
            <person name="Choi H."/>
            <person name="Cheon S."/>
            <person name="Oh J.-S."/>
            <person name="Lee H.-G."/>
            <person name="Park C."/>
        </authorList>
    </citation>
    <scope>NUCLEOTIDE SEQUENCE [LARGE SCALE GENOMIC DNA]</scope>
    <source>
        <strain evidence="11 12">CSB03KR</strain>
    </source>
</reference>
<evidence type="ECO:0000256" key="8">
    <source>
        <dbReference type="ARBA" id="ARBA00024235"/>
    </source>
</evidence>
<evidence type="ECO:0000256" key="5">
    <source>
        <dbReference type="ARBA" id="ARBA00023136"/>
    </source>
</evidence>
<dbReference type="OrthoDB" id="9789675at2"/>
<name>A0A1E5IVV1_SHECO</name>
<organism evidence="11 12">
    <name type="scientific">Shewanella colwelliana</name>
    <name type="common">Alteromonas colwelliana</name>
    <dbReference type="NCBI Taxonomy" id="23"/>
    <lineage>
        <taxon>Bacteria</taxon>
        <taxon>Pseudomonadati</taxon>
        <taxon>Pseudomonadota</taxon>
        <taxon>Gammaproteobacteria</taxon>
        <taxon>Alteromonadales</taxon>
        <taxon>Shewanellaceae</taxon>
        <taxon>Shewanella</taxon>
    </lineage>
</organism>
<dbReference type="PANTHER" id="PTHR38035:SF1">
    <property type="entry name" value="ANCILLARY SECYEG TRANSLOCON SUBUNIT"/>
    <property type="match status" value="1"/>
</dbReference>
<keyword evidence="5 9" id="KW-0472">Membrane</keyword>
<dbReference type="PANTHER" id="PTHR38035">
    <property type="entry name" value="UPF0070 PROTEIN YFGM"/>
    <property type="match status" value="1"/>
</dbReference>
<evidence type="ECO:0000313" key="12">
    <source>
        <dbReference type="Proteomes" id="UP000095230"/>
    </source>
</evidence>
<dbReference type="PIRSF" id="PIRSF006170">
    <property type="entry name" value="YfgM"/>
    <property type="match status" value="1"/>
</dbReference>
<dbReference type="InterPro" id="IPR026039">
    <property type="entry name" value="YfgM"/>
</dbReference>
<evidence type="ECO:0000256" key="1">
    <source>
        <dbReference type="ARBA" id="ARBA00004401"/>
    </source>
</evidence>
<comment type="caution">
    <text evidence="11">The sequence shown here is derived from an EMBL/GenBank/DDBJ whole genome shotgun (WGS) entry which is preliminary data.</text>
</comment>
<dbReference type="Pfam" id="PF09976">
    <property type="entry name" value="TPR_21"/>
    <property type="match status" value="1"/>
</dbReference>
<dbReference type="RefSeq" id="WP_028765251.1">
    <property type="nucleotide sequence ID" value="NZ_BPFF01000067.1"/>
</dbReference>
<keyword evidence="2" id="KW-1003">Cell membrane</keyword>
<dbReference type="InterPro" id="IPR011990">
    <property type="entry name" value="TPR-like_helical_dom_sf"/>
</dbReference>
<evidence type="ECO:0000256" key="4">
    <source>
        <dbReference type="ARBA" id="ARBA00022989"/>
    </source>
</evidence>
<dbReference type="AlphaFoldDB" id="A0A1E5IVV1"/>